<dbReference type="PANTHER" id="PTHR35936">
    <property type="entry name" value="MEMBRANE-BOUND LYTIC MUREIN TRANSGLYCOSYLASE F"/>
    <property type="match status" value="1"/>
</dbReference>
<feature type="chain" id="PRO_5016362239" evidence="2">
    <location>
        <begin position="27"/>
        <end position="290"/>
    </location>
</feature>
<keyword evidence="1 2" id="KW-0732">Signal</keyword>
<feature type="signal peptide" evidence="2">
    <location>
        <begin position="1"/>
        <end position="26"/>
    </location>
</feature>
<evidence type="ECO:0000259" key="3">
    <source>
        <dbReference type="SMART" id="SM00062"/>
    </source>
</evidence>
<dbReference type="Gene3D" id="3.40.190.10">
    <property type="entry name" value="Periplasmic binding protein-like II"/>
    <property type="match status" value="2"/>
</dbReference>
<name>A0A316A8B9_9ACTN</name>
<keyword evidence="5" id="KW-1185">Reference proteome</keyword>
<organism evidence="4 5">
    <name type="scientific">Quadrisphaera granulorum</name>
    <dbReference type="NCBI Taxonomy" id="317664"/>
    <lineage>
        <taxon>Bacteria</taxon>
        <taxon>Bacillati</taxon>
        <taxon>Actinomycetota</taxon>
        <taxon>Actinomycetes</taxon>
        <taxon>Kineosporiales</taxon>
        <taxon>Kineosporiaceae</taxon>
        <taxon>Quadrisphaera</taxon>
    </lineage>
</organism>
<accession>A0A316A8B9</accession>
<dbReference type="PROSITE" id="PS51257">
    <property type="entry name" value="PROKAR_LIPOPROTEIN"/>
    <property type="match status" value="1"/>
</dbReference>
<dbReference type="RefSeq" id="WP_170131426.1">
    <property type="nucleotide sequence ID" value="NZ_QGDQ01000010.1"/>
</dbReference>
<dbReference type="InterPro" id="IPR001638">
    <property type="entry name" value="Solute-binding_3/MltF_N"/>
</dbReference>
<dbReference type="PANTHER" id="PTHR35936:SF17">
    <property type="entry name" value="ARGININE-BINDING EXTRACELLULAR PROTEIN ARTP"/>
    <property type="match status" value="1"/>
</dbReference>
<reference evidence="4 5" key="1">
    <citation type="submission" date="2018-03" db="EMBL/GenBank/DDBJ databases">
        <title>Genomic Encyclopedia of Archaeal and Bacterial Type Strains, Phase II (KMG-II): from individual species to whole genera.</title>
        <authorList>
            <person name="Goeker M."/>
        </authorList>
    </citation>
    <scope>NUCLEOTIDE SEQUENCE [LARGE SCALE GENOMIC DNA]</scope>
    <source>
        <strain evidence="4 5">DSM 44889</strain>
    </source>
</reference>
<evidence type="ECO:0000256" key="2">
    <source>
        <dbReference type="SAM" id="SignalP"/>
    </source>
</evidence>
<dbReference type="Proteomes" id="UP000245469">
    <property type="component" value="Unassembled WGS sequence"/>
</dbReference>
<dbReference type="CDD" id="cd13530">
    <property type="entry name" value="PBP2_peptides_like"/>
    <property type="match status" value="1"/>
</dbReference>
<dbReference type="EMBL" id="QGDQ01000010">
    <property type="protein sequence ID" value="PWJ53873.1"/>
    <property type="molecule type" value="Genomic_DNA"/>
</dbReference>
<evidence type="ECO:0000313" key="5">
    <source>
        <dbReference type="Proteomes" id="UP000245469"/>
    </source>
</evidence>
<dbReference type="AlphaFoldDB" id="A0A316A8B9"/>
<protein>
    <submittedName>
        <fullName evidence="4">Amino acid ABC transporter substrate-binding protein (PAAT family)</fullName>
    </submittedName>
</protein>
<comment type="caution">
    <text evidence="4">The sequence shown here is derived from an EMBL/GenBank/DDBJ whole genome shotgun (WGS) entry which is preliminary data.</text>
</comment>
<proteinExistence type="predicted"/>
<dbReference type="Pfam" id="PF00497">
    <property type="entry name" value="SBP_bac_3"/>
    <property type="match status" value="1"/>
</dbReference>
<feature type="domain" description="Solute-binding protein family 3/N-terminal" evidence="3">
    <location>
        <begin position="56"/>
        <end position="278"/>
    </location>
</feature>
<evidence type="ECO:0000256" key="1">
    <source>
        <dbReference type="ARBA" id="ARBA00022729"/>
    </source>
</evidence>
<dbReference type="SMART" id="SM00062">
    <property type="entry name" value="PBPb"/>
    <property type="match status" value="1"/>
</dbReference>
<sequence>MSRPTAPRRHRAVAGLFALSLVPALAACGGGDSSSSSAASGDCKPAHTFDTIDKGTLTVGVYDLPPFISTTGEGGMSGIDADLIREVAKLECLEVKPVNTSAAAMVPGVQNGRLDVGIGDWYRTKARAEIINLSDPLYLDDMAIVSKDGIDTVSGMEGKTVGTVDGYLWVEDLKKVLGDNLKLYPSGVNMQQDLKAGRIEVGIDSYGSAVETLKGDTTLKIEKAKPDSRVAASEQPAQTGFLLPKDNQAWVDAVNADIATLRENGTLAKVLTKNGLDASSADVGDPRLIG</sequence>
<dbReference type="SUPFAM" id="SSF53850">
    <property type="entry name" value="Periplasmic binding protein-like II"/>
    <property type="match status" value="1"/>
</dbReference>
<gene>
    <name evidence="4" type="ORF">BXY45_110116</name>
</gene>
<evidence type="ECO:0000313" key="4">
    <source>
        <dbReference type="EMBL" id="PWJ53873.1"/>
    </source>
</evidence>